<dbReference type="SUPFAM" id="SSF51206">
    <property type="entry name" value="cAMP-binding domain-like"/>
    <property type="match status" value="1"/>
</dbReference>
<evidence type="ECO:0000313" key="3">
    <source>
        <dbReference type="Proteomes" id="UP001597509"/>
    </source>
</evidence>
<dbReference type="Pfam" id="PF00027">
    <property type="entry name" value="cNMP_binding"/>
    <property type="match status" value="1"/>
</dbReference>
<dbReference type="CDD" id="cd00038">
    <property type="entry name" value="CAP_ED"/>
    <property type="match status" value="1"/>
</dbReference>
<sequence>MKSQEVFLRFIDHLKETIKLSDLDVDFVLKKLEIKKLKRKEYLIQPGDVSRYMRFIVSGCMRSFYLDENSQEHTLQFGIENWWINDLHSYLSRQPSRMYVQSIEKTVLVQIHRDNLESLYLEVPEIARFFRLKIQSAYVALQERTIENLSTNSYERYSNFRTQFRDIEQRLPQYVIASYLGMRPEFLSALKKKHVLDFS</sequence>
<dbReference type="PROSITE" id="PS50042">
    <property type="entry name" value="CNMP_BINDING_3"/>
    <property type="match status" value="1"/>
</dbReference>
<accession>A0ABW5YYL6</accession>
<feature type="domain" description="Cyclic nucleotide-binding" evidence="1">
    <location>
        <begin position="28"/>
        <end position="128"/>
    </location>
</feature>
<dbReference type="EMBL" id="JBHUPE010000006">
    <property type="protein sequence ID" value="MFD2905542.1"/>
    <property type="molecule type" value="Genomic_DNA"/>
</dbReference>
<protein>
    <submittedName>
        <fullName evidence="2">Crp/Fnr family transcriptional regulator</fullName>
    </submittedName>
</protein>
<reference evidence="3" key="1">
    <citation type="journal article" date="2019" name="Int. J. Syst. Evol. Microbiol.">
        <title>The Global Catalogue of Microorganisms (GCM) 10K type strain sequencing project: providing services to taxonomists for standard genome sequencing and annotation.</title>
        <authorList>
            <consortium name="The Broad Institute Genomics Platform"/>
            <consortium name="The Broad Institute Genome Sequencing Center for Infectious Disease"/>
            <person name="Wu L."/>
            <person name="Ma J."/>
        </authorList>
    </citation>
    <scope>NUCLEOTIDE SEQUENCE [LARGE SCALE GENOMIC DNA]</scope>
    <source>
        <strain evidence="3">KCTC 22209</strain>
    </source>
</reference>
<dbReference type="InterPro" id="IPR000595">
    <property type="entry name" value="cNMP-bd_dom"/>
</dbReference>
<gene>
    <name evidence="2" type="ORF">ACFS6I_16540</name>
</gene>
<keyword evidence="3" id="KW-1185">Reference proteome</keyword>
<dbReference type="Proteomes" id="UP001597509">
    <property type="component" value="Unassembled WGS sequence"/>
</dbReference>
<dbReference type="RefSeq" id="WP_380922232.1">
    <property type="nucleotide sequence ID" value="NZ_JBHUPE010000006.1"/>
</dbReference>
<evidence type="ECO:0000259" key="1">
    <source>
        <dbReference type="PROSITE" id="PS50042"/>
    </source>
</evidence>
<dbReference type="Gene3D" id="2.60.120.10">
    <property type="entry name" value="Jelly Rolls"/>
    <property type="match status" value="1"/>
</dbReference>
<proteinExistence type="predicted"/>
<dbReference type="InterPro" id="IPR014710">
    <property type="entry name" value="RmlC-like_jellyroll"/>
</dbReference>
<comment type="caution">
    <text evidence="2">The sequence shown here is derived from an EMBL/GenBank/DDBJ whole genome shotgun (WGS) entry which is preliminary data.</text>
</comment>
<dbReference type="InterPro" id="IPR018490">
    <property type="entry name" value="cNMP-bd_dom_sf"/>
</dbReference>
<evidence type="ECO:0000313" key="2">
    <source>
        <dbReference type="EMBL" id="MFD2905542.1"/>
    </source>
</evidence>
<organism evidence="2 3">
    <name type="scientific">Sphingobacterium anhuiense</name>
    <dbReference type="NCBI Taxonomy" id="493780"/>
    <lineage>
        <taxon>Bacteria</taxon>
        <taxon>Pseudomonadati</taxon>
        <taxon>Bacteroidota</taxon>
        <taxon>Sphingobacteriia</taxon>
        <taxon>Sphingobacteriales</taxon>
        <taxon>Sphingobacteriaceae</taxon>
        <taxon>Sphingobacterium</taxon>
    </lineage>
</organism>
<name>A0ABW5YYL6_9SPHI</name>